<feature type="chain" id="PRO_5042095458" description="Ig-like domain-containing protein" evidence="1">
    <location>
        <begin position="27"/>
        <end position="423"/>
    </location>
</feature>
<name>A0AAD9K828_RIDPI</name>
<protein>
    <recommendedName>
        <fullName evidence="2">Ig-like domain-containing protein</fullName>
    </recommendedName>
</protein>
<evidence type="ECO:0000259" key="2">
    <source>
        <dbReference type="PROSITE" id="PS50835"/>
    </source>
</evidence>
<dbReference type="SUPFAM" id="SSF48726">
    <property type="entry name" value="Immunoglobulin"/>
    <property type="match status" value="1"/>
</dbReference>
<organism evidence="3 4">
    <name type="scientific">Ridgeia piscesae</name>
    <name type="common">Tubeworm</name>
    <dbReference type="NCBI Taxonomy" id="27915"/>
    <lineage>
        <taxon>Eukaryota</taxon>
        <taxon>Metazoa</taxon>
        <taxon>Spiralia</taxon>
        <taxon>Lophotrochozoa</taxon>
        <taxon>Annelida</taxon>
        <taxon>Polychaeta</taxon>
        <taxon>Sedentaria</taxon>
        <taxon>Canalipalpata</taxon>
        <taxon>Sabellida</taxon>
        <taxon>Siboglinidae</taxon>
        <taxon>Ridgeia</taxon>
    </lineage>
</organism>
<dbReference type="Gene3D" id="2.60.40.10">
    <property type="entry name" value="Immunoglobulins"/>
    <property type="match status" value="1"/>
</dbReference>
<dbReference type="InterPro" id="IPR013783">
    <property type="entry name" value="Ig-like_fold"/>
</dbReference>
<evidence type="ECO:0000256" key="1">
    <source>
        <dbReference type="SAM" id="SignalP"/>
    </source>
</evidence>
<dbReference type="EMBL" id="JAODUO010001322">
    <property type="protein sequence ID" value="KAK2166392.1"/>
    <property type="molecule type" value="Genomic_DNA"/>
</dbReference>
<evidence type="ECO:0000313" key="3">
    <source>
        <dbReference type="EMBL" id="KAK2166392.1"/>
    </source>
</evidence>
<sequence length="423" mass="46613">MSAVTGVFVFGYGLLVLCCVLKDVVCFGRTTSTILPHKQKNPLRGEEIATLKMVKRQLFNFESGSDAQMKLVFVCAQRVNIRWFLFDAAFDAINAEVPNMLPLEGHPNYTISSVSAGDVTAATLNILRFNVASLPLTVEAVLTTEDAARQYQIKTVVTKPARYRLDNIDSPVWLAIPPATWSFTGQDKLTVLCKVAVPNERKVGFNNELKLLRLEKTKDDDIGNSLQSIAVLHKDMEGPLAEQFSNIIIFGERRNVPFNRTTYEIKMSAVNESHAYAGRYVCAFERRHDKMYAGAWMKLAGSTLAQTQAPTAAVKSCAANNYDKDTQVLTVSAGVDTCLRCEGTGTPPPVVSLFRGSTEVETSAEIGVTRYINVAAAGIAEATYTFRSPSNQVAGQYSCRVENDFGSDRLEFRVLFKSKGPTW</sequence>
<dbReference type="InterPro" id="IPR007110">
    <property type="entry name" value="Ig-like_dom"/>
</dbReference>
<dbReference type="AlphaFoldDB" id="A0AAD9K828"/>
<gene>
    <name evidence="3" type="ORF">NP493_1323g00000</name>
</gene>
<dbReference type="PROSITE" id="PS50835">
    <property type="entry name" value="IG_LIKE"/>
    <property type="match status" value="1"/>
</dbReference>
<evidence type="ECO:0000313" key="4">
    <source>
        <dbReference type="Proteomes" id="UP001209878"/>
    </source>
</evidence>
<keyword evidence="4" id="KW-1185">Reference proteome</keyword>
<dbReference type="Pfam" id="PF07679">
    <property type="entry name" value="I-set"/>
    <property type="match status" value="1"/>
</dbReference>
<keyword evidence="1" id="KW-0732">Signal</keyword>
<accession>A0AAD9K828</accession>
<dbReference type="Proteomes" id="UP001209878">
    <property type="component" value="Unassembled WGS sequence"/>
</dbReference>
<reference evidence="3" key="1">
    <citation type="journal article" date="2023" name="Mol. Biol. Evol.">
        <title>Third-Generation Sequencing Reveals the Adaptive Role of the Epigenome in Three Deep-Sea Polychaetes.</title>
        <authorList>
            <person name="Perez M."/>
            <person name="Aroh O."/>
            <person name="Sun Y."/>
            <person name="Lan Y."/>
            <person name="Juniper S.K."/>
            <person name="Young C.R."/>
            <person name="Angers B."/>
            <person name="Qian P.Y."/>
        </authorList>
    </citation>
    <scope>NUCLEOTIDE SEQUENCE</scope>
    <source>
        <strain evidence="3">R07B-5</strain>
    </source>
</reference>
<proteinExistence type="predicted"/>
<dbReference type="InterPro" id="IPR036179">
    <property type="entry name" value="Ig-like_dom_sf"/>
</dbReference>
<feature type="domain" description="Ig-like" evidence="2">
    <location>
        <begin position="310"/>
        <end position="415"/>
    </location>
</feature>
<dbReference type="InterPro" id="IPR013098">
    <property type="entry name" value="Ig_I-set"/>
</dbReference>
<comment type="caution">
    <text evidence="3">The sequence shown here is derived from an EMBL/GenBank/DDBJ whole genome shotgun (WGS) entry which is preliminary data.</text>
</comment>
<feature type="signal peptide" evidence="1">
    <location>
        <begin position="1"/>
        <end position="26"/>
    </location>
</feature>